<evidence type="ECO:0000313" key="1">
    <source>
        <dbReference type="EMBL" id="SMC27249.1"/>
    </source>
</evidence>
<dbReference type="OrthoDB" id="9091812at2"/>
<dbReference type="Proteomes" id="UP000192761">
    <property type="component" value="Unassembled WGS sequence"/>
</dbReference>
<proteinExistence type="predicted"/>
<sequence>MQIAANWLPASATVIDTTAKTLPANADVQAAVEKLHTLPEGTPQGTTAQTVEYTDEERTQWFKTHISDPLNNARTSLETIKVRLDALQKKLNQQRPDLAHAQWDFALKGGKLSVVSNDLSDQDKAWLEGRLNADKTMQQAARTFSDAAIGRYQQTPDNLRVATRFNANNEYATARQQIDDGALRLKAIMADSTNLGRRGQQKVDDGHYYNAIFVVGDYLTPTKIDTYA</sequence>
<protein>
    <submittedName>
        <fullName evidence="1">Uncharacterized protein</fullName>
    </submittedName>
</protein>
<dbReference type="AlphaFoldDB" id="A0A1W1XTF8"/>
<reference evidence="1 2" key="1">
    <citation type="submission" date="2017-04" db="EMBL/GenBank/DDBJ databases">
        <authorList>
            <person name="Afonso C.L."/>
            <person name="Miller P.J."/>
            <person name="Scott M.A."/>
            <person name="Spackman E."/>
            <person name="Goraichik I."/>
            <person name="Dimitrov K.M."/>
            <person name="Suarez D.L."/>
            <person name="Swayne D.E."/>
        </authorList>
    </citation>
    <scope>NUCLEOTIDE SEQUENCE [LARGE SCALE GENOMIC DNA]</scope>
    <source>
        <strain evidence="1 2">DSM 23236</strain>
    </source>
</reference>
<dbReference type="EMBL" id="FWXD01000016">
    <property type="protein sequence ID" value="SMC27249.1"/>
    <property type="molecule type" value="Genomic_DNA"/>
</dbReference>
<organism evidence="1 2">
    <name type="scientific">Andreprevotia lacus DSM 23236</name>
    <dbReference type="NCBI Taxonomy" id="1121001"/>
    <lineage>
        <taxon>Bacteria</taxon>
        <taxon>Pseudomonadati</taxon>
        <taxon>Pseudomonadota</taxon>
        <taxon>Betaproteobacteria</taxon>
        <taxon>Neisseriales</taxon>
        <taxon>Chitinibacteraceae</taxon>
        <taxon>Andreprevotia</taxon>
    </lineage>
</organism>
<evidence type="ECO:0000313" key="2">
    <source>
        <dbReference type="Proteomes" id="UP000192761"/>
    </source>
</evidence>
<accession>A0A1W1XTF8</accession>
<dbReference type="RefSeq" id="WP_084091399.1">
    <property type="nucleotide sequence ID" value="NZ_FWXD01000016.1"/>
</dbReference>
<keyword evidence="2" id="KW-1185">Reference proteome</keyword>
<name>A0A1W1XTF8_9NEIS</name>
<gene>
    <name evidence="1" type="ORF">SAMN02745857_02766</name>
</gene>